<name>A0ABD3UK53_9LAMI</name>
<dbReference type="CDD" id="cd02248">
    <property type="entry name" value="Peptidase_C1A"/>
    <property type="match status" value="1"/>
</dbReference>
<comment type="caution">
    <text evidence="10">The sequence shown here is derived from an EMBL/GenBank/DDBJ whole genome shotgun (WGS) entry which is preliminary data.</text>
</comment>
<gene>
    <name evidence="10" type="ORF">ACJIZ3_010685</name>
</gene>
<dbReference type="EMBL" id="JBJXBP010000001">
    <property type="protein sequence ID" value="KAL3848803.1"/>
    <property type="molecule type" value="Genomic_DNA"/>
</dbReference>
<evidence type="ECO:0000313" key="11">
    <source>
        <dbReference type="Proteomes" id="UP001634393"/>
    </source>
</evidence>
<dbReference type="InterPro" id="IPR025661">
    <property type="entry name" value="Pept_asp_AS"/>
</dbReference>
<dbReference type="InterPro" id="IPR013201">
    <property type="entry name" value="Prot_inhib_I29"/>
</dbReference>
<feature type="signal peptide" evidence="7">
    <location>
        <begin position="1"/>
        <end position="26"/>
    </location>
</feature>
<dbReference type="SMART" id="SM00645">
    <property type="entry name" value="Pept_C1"/>
    <property type="match status" value="1"/>
</dbReference>
<keyword evidence="6" id="KW-1015">Disulfide bond</keyword>
<protein>
    <submittedName>
        <fullName evidence="10">Uncharacterized protein</fullName>
    </submittedName>
</protein>
<evidence type="ECO:0000259" key="8">
    <source>
        <dbReference type="SMART" id="SM00645"/>
    </source>
</evidence>
<dbReference type="SUPFAM" id="SSF54001">
    <property type="entry name" value="Cysteine proteinases"/>
    <property type="match status" value="1"/>
</dbReference>
<dbReference type="PANTHER" id="PTHR12411">
    <property type="entry name" value="CYSTEINE PROTEASE FAMILY C1-RELATED"/>
    <property type="match status" value="1"/>
</dbReference>
<evidence type="ECO:0000313" key="10">
    <source>
        <dbReference type="EMBL" id="KAL3848803.1"/>
    </source>
</evidence>
<feature type="chain" id="PRO_5044746627" evidence="7">
    <location>
        <begin position="27"/>
        <end position="345"/>
    </location>
</feature>
<dbReference type="InterPro" id="IPR013128">
    <property type="entry name" value="Peptidase_C1A"/>
</dbReference>
<keyword evidence="11" id="KW-1185">Reference proteome</keyword>
<accession>A0ABD3UK53</accession>
<dbReference type="PROSITE" id="PS00639">
    <property type="entry name" value="THIOL_PROTEASE_HIS"/>
    <property type="match status" value="1"/>
</dbReference>
<keyword evidence="2" id="KW-0645">Protease</keyword>
<keyword evidence="5" id="KW-0788">Thiol protease</keyword>
<dbReference type="InterPro" id="IPR000668">
    <property type="entry name" value="Peptidase_C1A_C"/>
</dbReference>
<comment type="similarity">
    <text evidence="1">Belongs to the peptidase C1 family.</text>
</comment>
<dbReference type="InterPro" id="IPR000169">
    <property type="entry name" value="Pept_cys_AS"/>
</dbReference>
<dbReference type="InterPro" id="IPR039417">
    <property type="entry name" value="Peptidase_C1A_papain-like"/>
</dbReference>
<dbReference type="FunFam" id="3.90.70.10:FF:000067">
    <property type="entry name" value="Senescence-specific cysteine protease"/>
    <property type="match status" value="1"/>
</dbReference>
<dbReference type="Pfam" id="PF08246">
    <property type="entry name" value="Inhibitor_I29"/>
    <property type="match status" value="1"/>
</dbReference>
<keyword evidence="4" id="KW-0378">Hydrolase</keyword>
<dbReference type="AlphaFoldDB" id="A0ABD3UK53"/>
<feature type="domain" description="Cathepsin propeptide inhibitor" evidence="9">
    <location>
        <begin position="44"/>
        <end position="100"/>
    </location>
</feature>
<evidence type="ECO:0000256" key="5">
    <source>
        <dbReference type="ARBA" id="ARBA00022807"/>
    </source>
</evidence>
<sequence length="345" mass="38191">MNTPTIPRNYILAILLFYFLCVSSNACTKNNKSGDLMEPMEKRYQDWQKRYGRRYGSRDEWNLRFGIYQSNVLLVDFINSLNLPYKLTDNEFADMTNLEFQSKYFGYRSRKHSHTKHNWTFGNSTLPTSIDWRKNGSVTPVKNQGNCGSCWAFSAVAAIEGINKIKTGNLISLSEQELVDCDIIGGNQGCNGGLMEKAFDFIKDSGGITTEKDYPYQGVDGKCDTTKRKNKAVKISGYKMVPAGNEEALEAAVAQQPVAVGIDAGGFDFQLYSSGVFSGYCGQNLNHGVTIVGYGVDNGDKYWLVKNSWGASWGEGGYIKMKRGSSGVNGICGITLQASYPTMDS</sequence>
<evidence type="ECO:0000256" key="3">
    <source>
        <dbReference type="ARBA" id="ARBA00022729"/>
    </source>
</evidence>
<reference evidence="10 11" key="1">
    <citation type="submission" date="2024-12" db="EMBL/GenBank/DDBJ databases">
        <title>The unique morphological basis and parallel evolutionary history of personate flowers in Penstemon.</title>
        <authorList>
            <person name="Depatie T.H."/>
            <person name="Wessinger C.A."/>
        </authorList>
    </citation>
    <scope>NUCLEOTIDE SEQUENCE [LARGE SCALE GENOMIC DNA]</scope>
    <source>
        <strain evidence="10">WTNN_2</strain>
        <tissue evidence="10">Leaf</tissue>
    </source>
</reference>
<dbReference type="PRINTS" id="PR00705">
    <property type="entry name" value="PAPAIN"/>
</dbReference>
<dbReference type="GO" id="GO:0006508">
    <property type="term" value="P:proteolysis"/>
    <property type="evidence" value="ECO:0007669"/>
    <property type="project" value="UniProtKB-KW"/>
</dbReference>
<evidence type="ECO:0000256" key="1">
    <source>
        <dbReference type="ARBA" id="ARBA00008455"/>
    </source>
</evidence>
<evidence type="ECO:0000256" key="4">
    <source>
        <dbReference type="ARBA" id="ARBA00022801"/>
    </source>
</evidence>
<dbReference type="Gene3D" id="3.90.70.10">
    <property type="entry name" value="Cysteine proteinases"/>
    <property type="match status" value="1"/>
</dbReference>
<proteinExistence type="inferred from homology"/>
<dbReference type="InterPro" id="IPR025660">
    <property type="entry name" value="Pept_his_AS"/>
</dbReference>
<evidence type="ECO:0000259" key="9">
    <source>
        <dbReference type="SMART" id="SM00848"/>
    </source>
</evidence>
<dbReference type="Pfam" id="PF00112">
    <property type="entry name" value="Peptidase_C1"/>
    <property type="match status" value="1"/>
</dbReference>
<dbReference type="Proteomes" id="UP001634393">
    <property type="component" value="Unassembled WGS sequence"/>
</dbReference>
<evidence type="ECO:0000256" key="2">
    <source>
        <dbReference type="ARBA" id="ARBA00022670"/>
    </source>
</evidence>
<evidence type="ECO:0000256" key="7">
    <source>
        <dbReference type="SAM" id="SignalP"/>
    </source>
</evidence>
<keyword evidence="3 7" id="KW-0732">Signal</keyword>
<feature type="domain" description="Peptidase C1A papain C-terminal" evidence="8">
    <location>
        <begin position="126"/>
        <end position="342"/>
    </location>
</feature>
<dbReference type="PROSITE" id="PS00139">
    <property type="entry name" value="THIOL_PROTEASE_CYS"/>
    <property type="match status" value="1"/>
</dbReference>
<dbReference type="InterPro" id="IPR038765">
    <property type="entry name" value="Papain-like_cys_pep_sf"/>
</dbReference>
<organism evidence="10 11">
    <name type="scientific">Penstemon smallii</name>
    <dbReference type="NCBI Taxonomy" id="265156"/>
    <lineage>
        <taxon>Eukaryota</taxon>
        <taxon>Viridiplantae</taxon>
        <taxon>Streptophyta</taxon>
        <taxon>Embryophyta</taxon>
        <taxon>Tracheophyta</taxon>
        <taxon>Spermatophyta</taxon>
        <taxon>Magnoliopsida</taxon>
        <taxon>eudicotyledons</taxon>
        <taxon>Gunneridae</taxon>
        <taxon>Pentapetalae</taxon>
        <taxon>asterids</taxon>
        <taxon>lamiids</taxon>
        <taxon>Lamiales</taxon>
        <taxon>Plantaginaceae</taxon>
        <taxon>Cheloneae</taxon>
        <taxon>Penstemon</taxon>
    </lineage>
</organism>
<dbReference type="SMART" id="SM00848">
    <property type="entry name" value="Inhibitor_I29"/>
    <property type="match status" value="1"/>
</dbReference>
<dbReference type="GO" id="GO:0008234">
    <property type="term" value="F:cysteine-type peptidase activity"/>
    <property type="evidence" value="ECO:0007669"/>
    <property type="project" value="UniProtKB-KW"/>
</dbReference>
<dbReference type="PROSITE" id="PS00640">
    <property type="entry name" value="THIOL_PROTEASE_ASN"/>
    <property type="match status" value="1"/>
</dbReference>
<evidence type="ECO:0000256" key="6">
    <source>
        <dbReference type="ARBA" id="ARBA00023157"/>
    </source>
</evidence>